<comment type="caution">
    <text evidence="1">The sequence shown here is derived from an EMBL/GenBank/DDBJ whole genome shotgun (WGS) entry which is preliminary data.</text>
</comment>
<sequence>MPTETFDVNGTARIRELPLNGSTNSIATINSLDATNGTASSTKNQTFSGINTVVVDKNGVVGIVAGLPITVTPTTKSIQYVTKTALIDANTATNSIITVGNLQVRFDGTNPTGGEQTWSFKLINDIRNQSGSSALADNVVANNIKVGSGGIFGGQFRQLSAQKDNWYTMNDTSGRPNVNNRDFVQSNISLVNTREVYRLTISVTPTINLTSPNVSSQGQVSLFMERLTDQ</sequence>
<evidence type="ECO:0000313" key="2">
    <source>
        <dbReference type="Proteomes" id="UP000054388"/>
    </source>
</evidence>
<name>A0A101CI44_9FLAO</name>
<evidence type="ECO:0000313" key="1">
    <source>
        <dbReference type="EMBL" id="KUJ56349.1"/>
    </source>
</evidence>
<dbReference type="EMBL" id="LMAI01000004">
    <property type="protein sequence ID" value="KUJ56349.1"/>
    <property type="molecule type" value="Genomic_DNA"/>
</dbReference>
<dbReference type="Proteomes" id="UP000054388">
    <property type="component" value="Unassembled WGS sequence"/>
</dbReference>
<dbReference type="RefSeq" id="WP_059136339.1">
    <property type="nucleotide sequence ID" value="NZ_LMAI01000004.1"/>
</dbReference>
<organism evidence="1 2">
    <name type="scientific">Chryseobacterium aquaticum subsp. greenlandense</name>
    <dbReference type="NCBI Taxonomy" id="345663"/>
    <lineage>
        <taxon>Bacteria</taxon>
        <taxon>Pseudomonadati</taxon>
        <taxon>Bacteroidota</taxon>
        <taxon>Flavobacteriia</taxon>
        <taxon>Flavobacteriales</taxon>
        <taxon>Weeksellaceae</taxon>
        <taxon>Chryseobacterium group</taxon>
        <taxon>Chryseobacterium</taxon>
    </lineage>
</organism>
<reference evidence="1 2" key="1">
    <citation type="submission" date="2015-10" db="EMBL/GenBank/DDBJ databases">
        <title>Genome sequence of Chryseobacterium greenlandense.</title>
        <authorList>
            <person name="Newman J."/>
            <person name="Fischer K."/>
            <person name="Miller J."/>
        </authorList>
    </citation>
    <scope>NUCLEOTIDE SEQUENCE [LARGE SCALE GENOMIC DNA]</scope>
    <source>
        <strain evidence="1 2">UMB34</strain>
    </source>
</reference>
<dbReference type="AlphaFoldDB" id="A0A101CI44"/>
<protein>
    <submittedName>
        <fullName evidence="1">Uncharacterized protein</fullName>
    </submittedName>
</protein>
<accession>A0A101CI44</accession>
<proteinExistence type="predicted"/>
<gene>
    <name evidence="1" type="ORF">AR686_07235</name>
</gene>